<evidence type="ECO:0000313" key="3">
    <source>
        <dbReference type="Proteomes" id="UP000199377"/>
    </source>
</evidence>
<dbReference type="Proteomes" id="UP000199377">
    <property type="component" value="Unassembled WGS sequence"/>
</dbReference>
<feature type="transmembrane region" description="Helical" evidence="1">
    <location>
        <begin position="21"/>
        <end position="42"/>
    </location>
</feature>
<dbReference type="STRING" id="1114924.SAMN05216258_10959"/>
<dbReference type="EMBL" id="FOQH01000009">
    <property type="protein sequence ID" value="SFI74937.1"/>
    <property type="molecule type" value="Genomic_DNA"/>
</dbReference>
<dbReference type="Pfam" id="PF17272">
    <property type="entry name" value="DUF5337"/>
    <property type="match status" value="1"/>
</dbReference>
<keyword evidence="3" id="KW-1185">Reference proteome</keyword>
<reference evidence="2 3" key="1">
    <citation type="submission" date="2016-10" db="EMBL/GenBank/DDBJ databases">
        <authorList>
            <person name="de Groot N.N."/>
        </authorList>
    </citation>
    <scope>NUCLEOTIDE SEQUENCE [LARGE SCALE GENOMIC DNA]</scope>
    <source>
        <strain evidence="2 3">CGMCC 1.11030</strain>
    </source>
</reference>
<sequence length="81" mass="9010">MSVTGKRDGDADRAQTRLASIVIVVAMLLWMALSFLGGELGIPLRFAFLLDMLCLAALGWALVTLFLVWRRRETDRGADKE</sequence>
<dbReference type="AlphaFoldDB" id="A0A1I3KR72"/>
<dbReference type="RefSeq" id="WP_092862386.1">
    <property type="nucleotide sequence ID" value="NZ_FOQH01000009.1"/>
</dbReference>
<dbReference type="InterPro" id="IPR020308">
    <property type="entry name" value="Uncharacterised_Ynq1"/>
</dbReference>
<organism evidence="2 3">
    <name type="scientific">Albimonas pacifica</name>
    <dbReference type="NCBI Taxonomy" id="1114924"/>
    <lineage>
        <taxon>Bacteria</taxon>
        <taxon>Pseudomonadati</taxon>
        <taxon>Pseudomonadota</taxon>
        <taxon>Alphaproteobacteria</taxon>
        <taxon>Rhodobacterales</taxon>
        <taxon>Paracoccaceae</taxon>
        <taxon>Albimonas</taxon>
    </lineage>
</organism>
<dbReference type="OrthoDB" id="7658896at2"/>
<evidence type="ECO:0000313" key="2">
    <source>
        <dbReference type="EMBL" id="SFI74937.1"/>
    </source>
</evidence>
<accession>A0A1I3KR72</accession>
<keyword evidence="1" id="KW-1133">Transmembrane helix</keyword>
<name>A0A1I3KR72_9RHOB</name>
<evidence type="ECO:0008006" key="4">
    <source>
        <dbReference type="Google" id="ProtNLM"/>
    </source>
</evidence>
<protein>
    <recommendedName>
        <fullName evidence="4">DUF5337 domain-containing protein</fullName>
    </recommendedName>
</protein>
<evidence type="ECO:0000256" key="1">
    <source>
        <dbReference type="SAM" id="Phobius"/>
    </source>
</evidence>
<keyword evidence="1" id="KW-0812">Transmembrane</keyword>
<feature type="transmembrane region" description="Helical" evidence="1">
    <location>
        <begin position="48"/>
        <end position="69"/>
    </location>
</feature>
<keyword evidence="1" id="KW-0472">Membrane</keyword>
<gene>
    <name evidence="2" type="ORF">SAMN05216258_10959</name>
</gene>
<proteinExistence type="predicted"/>